<dbReference type="Gene3D" id="3.40.50.620">
    <property type="entry name" value="HUPs"/>
    <property type="match status" value="1"/>
</dbReference>
<evidence type="ECO:0000256" key="5">
    <source>
        <dbReference type="ARBA" id="ARBA00022598"/>
    </source>
</evidence>
<dbReference type="EC" id="6.1.1.19" evidence="11"/>
<dbReference type="PANTHER" id="PTHR11956">
    <property type="entry name" value="ARGINYL-TRNA SYNTHETASE"/>
    <property type="match status" value="1"/>
</dbReference>
<evidence type="ECO:0000256" key="13">
    <source>
        <dbReference type="SAM" id="MobiDB-lite"/>
    </source>
</evidence>
<evidence type="ECO:0000256" key="3">
    <source>
        <dbReference type="ARBA" id="ARBA00011245"/>
    </source>
</evidence>
<keyword evidence="6 11" id="KW-0547">Nucleotide-binding</keyword>
<dbReference type="InterPro" id="IPR014729">
    <property type="entry name" value="Rossmann-like_a/b/a_fold"/>
</dbReference>
<dbReference type="Proteomes" id="UP000291469">
    <property type="component" value="Chromosome"/>
</dbReference>
<feature type="domain" description="DALR anticodon binding" evidence="14">
    <location>
        <begin position="415"/>
        <end position="535"/>
    </location>
</feature>
<feature type="region of interest" description="Disordered" evidence="13">
    <location>
        <begin position="21"/>
        <end position="40"/>
    </location>
</feature>
<evidence type="ECO:0000256" key="7">
    <source>
        <dbReference type="ARBA" id="ARBA00022840"/>
    </source>
</evidence>
<evidence type="ECO:0000256" key="10">
    <source>
        <dbReference type="ARBA" id="ARBA00049339"/>
    </source>
</evidence>
<gene>
    <name evidence="11" type="primary">argS</name>
    <name evidence="16" type="ORF">ER308_06030</name>
</gene>
<dbReference type="KEGG" id="erz:ER308_06030"/>
<feature type="domain" description="Arginyl tRNA synthetase N-terminal" evidence="15">
    <location>
        <begin position="4"/>
        <end position="89"/>
    </location>
</feature>
<evidence type="ECO:0000256" key="9">
    <source>
        <dbReference type="ARBA" id="ARBA00023146"/>
    </source>
</evidence>
<comment type="caution">
    <text evidence="11">Lacks conserved residue(s) required for the propagation of feature annotation.</text>
</comment>
<dbReference type="SUPFAM" id="SSF55190">
    <property type="entry name" value="Arginyl-tRNA synthetase (ArgRS), N-terminal 'additional' domain"/>
    <property type="match status" value="1"/>
</dbReference>
<dbReference type="Gene3D" id="1.10.730.10">
    <property type="entry name" value="Isoleucyl-tRNA Synthetase, Domain 1"/>
    <property type="match status" value="1"/>
</dbReference>
<evidence type="ECO:0000259" key="14">
    <source>
        <dbReference type="SMART" id="SM00836"/>
    </source>
</evidence>
<evidence type="ECO:0000313" key="17">
    <source>
        <dbReference type="Proteomes" id="UP000291469"/>
    </source>
</evidence>
<dbReference type="AlphaFoldDB" id="A0A411YD26"/>
<dbReference type="RefSeq" id="WP_131154138.1">
    <property type="nucleotide sequence ID" value="NZ_CP036402.1"/>
</dbReference>
<evidence type="ECO:0000256" key="2">
    <source>
        <dbReference type="ARBA" id="ARBA00005594"/>
    </source>
</evidence>
<feature type="compositionally biased region" description="Basic and acidic residues" evidence="13">
    <location>
        <begin position="24"/>
        <end position="40"/>
    </location>
</feature>
<dbReference type="GO" id="GO:0004814">
    <property type="term" value="F:arginine-tRNA ligase activity"/>
    <property type="evidence" value="ECO:0007669"/>
    <property type="project" value="UniProtKB-UniRule"/>
</dbReference>
<dbReference type="Pfam" id="PF03485">
    <property type="entry name" value="Arg_tRNA_synt_N"/>
    <property type="match status" value="1"/>
</dbReference>
<comment type="similarity">
    <text evidence="2 11 12">Belongs to the class-I aminoacyl-tRNA synthetase family.</text>
</comment>
<comment type="catalytic activity">
    <reaction evidence="10 11">
        <text>tRNA(Arg) + L-arginine + ATP = L-arginyl-tRNA(Arg) + AMP + diphosphate</text>
        <dbReference type="Rhea" id="RHEA:20301"/>
        <dbReference type="Rhea" id="RHEA-COMP:9658"/>
        <dbReference type="Rhea" id="RHEA-COMP:9673"/>
        <dbReference type="ChEBI" id="CHEBI:30616"/>
        <dbReference type="ChEBI" id="CHEBI:32682"/>
        <dbReference type="ChEBI" id="CHEBI:33019"/>
        <dbReference type="ChEBI" id="CHEBI:78442"/>
        <dbReference type="ChEBI" id="CHEBI:78513"/>
        <dbReference type="ChEBI" id="CHEBI:456215"/>
        <dbReference type="EC" id="6.1.1.19"/>
    </reaction>
</comment>
<dbReference type="InterPro" id="IPR009080">
    <property type="entry name" value="tRNAsynth_Ia_anticodon-bd"/>
</dbReference>
<keyword evidence="5 11" id="KW-0436">Ligase</keyword>
<keyword evidence="9 11" id="KW-0030">Aminoacyl-tRNA synthetase</keyword>
<dbReference type="SUPFAM" id="SSF47323">
    <property type="entry name" value="Anticodon-binding domain of a subclass of class I aminoacyl-tRNA synthetases"/>
    <property type="match status" value="1"/>
</dbReference>
<dbReference type="InterPro" id="IPR008909">
    <property type="entry name" value="DALR_anticod-bd"/>
</dbReference>
<reference evidence="16 17" key="1">
    <citation type="submission" date="2019-01" db="EMBL/GenBank/DDBJ databases">
        <title>Egibacter rhizosphaerae EGI 80759T.</title>
        <authorList>
            <person name="Chen D.-D."/>
            <person name="Tian Y."/>
            <person name="Jiao J.-Y."/>
            <person name="Zhang X.-T."/>
            <person name="Zhang Y.-G."/>
            <person name="Zhang Y."/>
            <person name="Xiao M."/>
            <person name="Shu W.-S."/>
            <person name="Li W.-J."/>
        </authorList>
    </citation>
    <scope>NUCLEOTIDE SEQUENCE [LARGE SCALE GENOMIC DNA]</scope>
    <source>
        <strain evidence="16 17">EGI 80759</strain>
    </source>
</reference>
<evidence type="ECO:0000256" key="8">
    <source>
        <dbReference type="ARBA" id="ARBA00022917"/>
    </source>
</evidence>
<dbReference type="EMBL" id="CP036402">
    <property type="protein sequence ID" value="QBI19141.1"/>
    <property type="molecule type" value="Genomic_DNA"/>
</dbReference>
<dbReference type="InterPro" id="IPR005148">
    <property type="entry name" value="Arg-tRNA-synth_N"/>
</dbReference>
<comment type="subcellular location">
    <subcellularLocation>
        <location evidence="1 11">Cytoplasm</location>
    </subcellularLocation>
</comment>
<accession>A0A411YD26</accession>
<evidence type="ECO:0000256" key="11">
    <source>
        <dbReference type="HAMAP-Rule" id="MF_00123"/>
    </source>
</evidence>
<evidence type="ECO:0000256" key="1">
    <source>
        <dbReference type="ARBA" id="ARBA00004496"/>
    </source>
</evidence>
<evidence type="ECO:0000256" key="4">
    <source>
        <dbReference type="ARBA" id="ARBA00022490"/>
    </source>
</evidence>
<dbReference type="FunFam" id="3.40.50.620:FF:000062">
    <property type="entry name" value="Arginine--tRNA ligase"/>
    <property type="match status" value="1"/>
</dbReference>
<dbReference type="InterPro" id="IPR036695">
    <property type="entry name" value="Arg-tRNA-synth_N_sf"/>
</dbReference>
<keyword evidence="4 11" id="KW-0963">Cytoplasm</keyword>
<dbReference type="CDD" id="cd00671">
    <property type="entry name" value="ArgRS_core"/>
    <property type="match status" value="1"/>
</dbReference>
<dbReference type="SUPFAM" id="SSF52374">
    <property type="entry name" value="Nucleotidylyl transferase"/>
    <property type="match status" value="1"/>
</dbReference>
<dbReference type="GO" id="GO:0005524">
    <property type="term" value="F:ATP binding"/>
    <property type="evidence" value="ECO:0007669"/>
    <property type="project" value="UniProtKB-UniRule"/>
</dbReference>
<evidence type="ECO:0000259" key="15">
    <source>
        <dbReference type="SMART" id="SM01016"/>
    </source>
</evidence>
<keyword evidence="17" id="KW-1185">Reference proteome</keyword>
<name>A0A411YD26_9ACTN</name>
<dbReference type="GO" id="GO:0006420">
    <property type="term" value="P:arginyl-tRNA aminoacylation"/>
    <property type="evidence" value="ECO:0007669"/>
    <property type="project" value="UniProtKB-UniRule"/>
</dbReference>
<protein>
    <recommendedName>
        <fullName evidence="11">Arginine--tRNA ligase</fullName>
        <ecNumber evidence="11">6.1.1.19</ecNumber>
    </recommendedName>
    <alternativeName>
        <fullName evidence="11">Arginyl-tRNA synthetase</fullName>
        <shortName evidence="11">ArgRS</shortName>
    </alternativeName>
</protein>
<sequence>MSAAQETAHLADAIRAALASAGLPDREPELERPRQREHGDWATNVAMTLAREVDASPREIAQRIVEALGTPTGVAAVEIAGPGFINFRLAADAFAETVRAAVHAGEAFGRGDELDGQHVNVEFVSANPTGPLHLGAGRWAAVGDGIASVLEARGADVTREYYFNDAGEQMRKFGASVEAALAGQEPPEDGYQGEYITELAAEIRDGGETQDVAEAAYQRMLSRITATLERFGVTFDVFFGERALHGPDGIAAVVAQVRETGHAYEAEGATWLRTTAFGDDKDRVLVKADGVPTYFAADCAYLADKLARGFDRCIYLLGADHHGYVKRLEAAEQALSGTNRAVEVIIGQLVTFLRHGDPVRMSKRAGDMVWFDDLLDEVGVDAARYTLLRTSIDQPLEFDLAEVVKAERENPVYYVQYSSARIAGILRTAAERGVEPGTVDEAPLDLLTHSSERELVRQIGRYPEVLATAAEERAPYKVARHAETTAEAFHKFYTECQVVSDDPDLTRARYWLVVAARQALTNALGLLGVTAPERM</sequence>
<proteinExistence type="inferred from homology"/>
<dbReference type="Gene3D" id="3.30.1360.70">
    <property type="entry name" value="Arginyl tRNA synthetase N-terminal domain"/>
    <property type="match status" value="1"/>
</dbReference>
<keyword evidence="8 11" id="KW-0648">Protein biosynthesis</keyword>
<dbReference type="SMART" id="SM00836">
    <property type="entry name" value="DALR_1"/>
    <property type="match status" value="1"/>
</dbReference>
<dbReference type="OrthoDB" id="9803211at2"/>
<evidence type="ECO:0000313" key="16">
    <source>
        <dbReference type="EMBL" id="QBI19141.1"/>
    </source>
</evidence>
<keyword evidence="7 11" id="KW-0067">ATP-binding</keyword>
<dbReference type="Pfam" id="PF00750">
    <property type="entry name" value="tRNA-synt_1d"/>
    <property type="match status" value="1"/>
</dbReference>
<dbReference type="FunFam" id="1.10.730.10:FF:000008">
    <property type="entry name" value="Arginine--tRNA ligase"/>
    <property type="match status" value="1"/>
</dbReference>
<dbReference type="NCBIfam" id="TIGR00456">
    <property type="entry name" value="argS"/>
    <property type="match status" value="1"/>
</dbReference>
<dbReference type="InterPro" id="IPR035684">
    <property type="entry name" value="ArgRS_core"/>
</dbReference>
<evidence type="ECO:0000256" key="12">
    <source>
        <dbReference type="RuleBase" id="RU363038"/>
    </source>
</evidence>
<dbReference type="PANTHER" id="PTHR11956:SF5">
    <property type="entry name" value="ARGININE--TRNA LIGASE, CYTOPLASMIC"/>
    <property type="match status" value="1"/>
</dbReference>
<comment type="subunit">
    <text evidence="3 11">Monomer.</text>
</comment>
<dbReference type="InterPro" id="IPR001278">
    <property type="entry name" value="Arg-tRNA-ligase"/>
</dbReference>
<evidence type="ECO:0000256" key="6">
    <source>
        <dbReference type="ARBA" id="ARBA00022741"/>
    </source>
</evidence>
<organism evidence="16 17">
    <name type="scientific">Egibacter rhizosphaerae</name>
    <dbReference type="NCBI Taxonomy" id="1670831"/>
    <lineage>
        <taxon>Bacteria</taxon>
        <taxon>Bacillati</taxon>
        <taxon>Actinomycetota</taxon>
        <taxon>Nitriliruptoria</taxon>
        <taxon>Egibacterales</taxon>
        <taxon>Egibacteraceae</taxon>
        <taxon>Egibacter</taxon>
    </lineage>
</organism>
<dbReference type="GO" id="GO:0005737">
    <property type="term" value="C:cytoplasm"/>
    <property type="evidence" value="ECO:0007669"/>
    <property type="project" value="UniProtKB-SubCell"/>
</dbReference>
<dbReference type="Pfam" id="PF05746">
    <property type="entry name" value="DALR_1"/>
    <property type="match status" value="1"/>
</dbReference>
<dbReference type="HAMAP" id="MF_00123">
    <property type="entry name" value="Arg_tRNA_synth"/>
    <property type="match status" value="1"/>
</dbReference>
<dbReference type="PRINTS" id="PR01038">
    <property type="entry name" value="TRNASYNTHARG"/>
</dbReference>
<dbReference type="SMART" id="SM01016">
    <property type="entry name" value="Arg_tRNA_synt_N"/>
    <property type="match status" value="1"/>
</dbReference>